<comment type="similarity">
    <text evidence="2">Belongs to the ERF4 family.</text>
</comment>
<evidence type="ECO:0000256" key="6">
    <source>
        <dbReference type="ARBA" id="ARBA00023136"/>
    </source>
</evidence>
<dbReference type="InterPro" id="IPR051371">
    <property type="entry name" value="Ras_palmitoyltransferase"/>
</dbReference>
<gene>
    <name evidence="9" type="primary">LOC115874431</name>
</gene>
<reference evidence="9" key="1">
    <citation type="submission" date="2025-08" db="UniProtKB">
        <authorList>
            <consortium name="RefSeq"/>
        </authorList>
    </citation>
    <scope>IDENTIFICATION</scope>
    <source>
        <tissue evidence="9">Gonads</tissue>
    </source>
</reference>
<name>A0A6J2X3E2_SITOR</name>
<comment type="subunit">
    <text evidence="3">Interacts with ERF2.</text>
</comment>
<dbReference type="GO" id="GO:0006612">
    <property type="term" value="P:protein targeting to membrane"/>
    <property type="evidence" value="ECO:0007669"/>
    <property type="project" value="TreeGrafter"/>
</dbReference>
<evidence type="ECO:0000256" key="1">
    <source>
        <dbReference type="ARBA" id="ARBA00004406"/>
    </source>
</evidence>
<dbReference type="KEGG" id="soy:115874431"/>
<evidence type="ECO:0000256" key="5">
    <source>
        <dbReference type="ARBA" id="ARBA00022824"/>
    </source>
</evidence>
<keyword evidence="5" id="KW-0256">Endoplasmic reticulum</keyword>
<evidence type="ECO:0000256" key="2">
    <source>
        <dbReference type="ARBA" id="ARBA00007732"/>
    </source>
</evidence>
<accession>A0A6J2X3E2</accession>
<keyword evidence="6" id="KW-0472">Membrane</keyword>
<dbReference type="Proteomes" id="UP000504635">
    <property type="component" value="Unplaced"/>
</dbReference>
<dbReference type="PANTHER" id="PTHR13254">
    <property type="entry name" value="GOLGI AUTOANTIGEN, GOLGIN SUBFAMILY A, 7"/>
    <property type="match status" value="1"/>
</dbReference>
<sequence length="147" mass="16840">MSNHYNNRGRAGETEQMAQPQCLKVFIPRDYSEGTVVKFKNSFPPELEGRLEKQAFESTINRLNAYFAEAEKATCSTYCEGCLACLTAYLVYLCRETHYDKCLKKVSKFIAEQNERIYEPRGLKLTDPSLRGLRVLEISCLDRPPNA</sequence>
<organism evidence="8 9">
    <name type="scientific">Sitophilus oryzae</name>
    <name type="common">Rice weevil</name>
    <name type="synonym">Curculio oryzae</name>
    <dbReference type="NCBI Taxonomy" id="7048"/>
    <lineage>
        <taxon>Eukaryota</taxon>
        <taxon>Metazoa</taxon>
        <taxon>Ecdysozoa</taxon>
        <taxon>Arthropoda</taxon>
        <taxon>Hexapoda</taxon>
        <taxon>Insecta</taxon>
        <taxon>Pterygota</taxon>
        <taxon>Neoptera</taxon>
        <taxon>Endopterygota</taxon>
        <taxon>Coleoptera</taxon>
        <taxon>Polyphaga</taxon>
        <taxon>Cucujiformia</taxon>
        <taxon>Curculionidae</taxon>
        <taxon>Dryophthorinae</taxon>
        <taxon>Sitophilus</taxon>
    </lineage>
</organism>
<dbReference type="FunCoup" id="A0A6J2X3E2">
    <property type="interactions" value="1151"/>
</dbReference>
<dbReference type="InParanoid" id="A0A6J2X3E2"/>
<dbReference type="AlphaFoldDB" id="A0A6J2X3E2"/>
<evidence type="ECO:0000313" key="8">
    <source>
        <dbReference type="Proteomes" id="UP000504635"/>
    </source>
</evidence>
<dbReference type="InterPro" id="IPR019383">
    <property type="entry name" value="Golgin_A_7/ERF4"/>
</dbReference>
<keyword evidence="8" id="KW-1185">Reference proteome</keyword>
<dbReference type="OrthoDB" id="2190159at2759"/>
<protein>
    <recommendedName>
        <fullName evidence="4">Ras modification protein ERF4</fullName>
    </recommendedName>
</protein>
<evidence type="ECO:0000313" key="9">
    <source>
        <dbReference type="RefSeq" id="XP_030745454.1"/>
    </source>
</evidence>
<dbReference type="GO" id="GO:0005789">
    <property type="term" value="C:endoplasmic reticulum membrane"/>
    <property type="evidence" value="ECO:0007669"/>
    <property type="project" value="UniProtKB-SubCell"/>
</dbReference>
<feature type="domain" description="Golgin subfamily A member 7/ERF4" evidence="7">
    <location>
        <begin position="25"/>
        <end position="137"/>
    </location>
</feature>
<dbReference type="GO" id="GO:0002178">
    <property type="term" value="C:palmitoyltransferase complex"/>
    <property type="evidence" value="ECO:0007669"/>
    <property type="project" value="TreeGrafter"/>
</dbReference>
<dbReference type="RefSeq" id="XP_030745454.1">
    <property type="nucleotide sequence ID" value="XM_030889594.1"/>
</dbReference>
<evidence type="ECO:0000256" key="4">
    <source>
        <dbReference type="ARBA" id="ARBA00018463"/>
    </source>
</evidence>
<comment type="subcellular location">
    <subcellularLocation>
        <location evidence="1">Endoplasmic reticulum membrane</location>
        <topology evidence="1">Peripheral membrane protein</topology>
    </subcellularLocation>
</comment>
<evidence type="ECO:0000256" key="3">
    <source>
        <dbReference type="ARBA" id="ARBA00011396"/>
    </source>
</evidence>
<proteinExistence type="inferred from homology"/>
<dbReference type="PANTHER" id="PTHR13254:SF0">
    <property type="entry name" value="GOLGIN SUBFAMILY A MEMBER 7_ERF4 DOMAIN-CONTAINING PROTEIN"/>
    <property type="match status" value="1"/>
</dbReference>
<dbReference type="GeneID" id="115874431"/>
<evidence type="ECO:0000259" key="7">
    <source>
        <dbReference type="Pfam" id="PF10256"/>
    </source>
</evidence>
<dbReference type="Pfam" id="PF10256">
    <property type="entry name" value="Erf4"/>
    <property type="match status" value="1"/>
</dbReference>